<keyword evidence="6 8" id="KW-0472">Membrane</keyword>
<feature type="transmembrane region" description="Helical" evidence="8">
    <location>
        <begin position="12"/>
        <end position="32"/>
    </location>
</feature>
<keyword evidence="2" id="KW-1003">Cell membrane</keyword>
<dbReference type="RefSeq" id="WP_282002017.1">
    <property type="nucleotide sequence ID" value="NZ_AP027151.1"/>
</dbReference>
<gene>
    <name evidence="10" type="primary">ehrA-1</name>
    <name evidence="10" type="ORF">GURASL_08130</name>
</gene>
<feature type="transmembrane region" description="Helical" evidence="8">
    <location>
        <begin position="44"/>
        <end position="67"/>
    </location>
</feature>
<keyword evidence="5" id="KW-0560">Oxidoreductase</keyword>
<sequence length="665" mass="69999">MESALEGVTDSASLVLIAISLMAISGIPGLLLRRVGGGQRLAALLTVVSALLGLPASLSLLLAGRTVTFGVDWGLPFGPCELAIDPLSAFFLIPVFLVAACGAVYALGYWPAATNPATEPPLTFFYGLLAAAMAFLLVARNGVLFLIAWEVMAMAAYFLLAVEHRRAEVREAGMVYLIATHVGTTALLLLFSVLRATTGSFLFPAPHTLNAALVPAAVIFLAALVGFGAKAGLMPLHIWLPGAHANAPSHVSALMSGVMLKMGIYGILRTVSFFALPLRWWGVLLLTLGAASALLGIVLAAAQRDLKRLLACSSIENIGIVGIGIGTALYGQATGNGPLFGCGMAGALIHIFNHSLFKPLLFFGSGSMIHATDSRQLDRMGGLARHLPWTAALVLTGAVAICGLPPLNGFVGEFVLYLGFFNEALSAPMPFIALLAPVLALVGGIAVIAFVKLYGTAFLGAPRSAAVAAGHEAAWPMLLPMGLLAALCLAGGLFPTALLDLVRMPAQAYGAPLPRLSGTAELGEALSWLAGGSAALLLLLGLLALAFRWRLRAQPRATAATWGCGYLRPTPRIQYTGVSFTELLVNLFAGVVRPKREWPTIAGLAPRQGRFSYAPTETVLERLLVPSFKAAGASFAVLRRLQHGRLHLYMLYIFATVFLLMIWAH</sequence>
<evidence type="ECO:0000256" key="5">
    <source>
        <dbReference type="ARBA" id="ARBA00023002"/>
    </source>
</evidence>
<feature type="transmembrane region" description="Helical" evidence="8">
    <location>
        <begin position="87"/>
        <end position="110"/>
    </location>
</feature>
<dbReference type="Proteomes" id="UP001317705">
    <property type="component" value="Chromosome"/>
</dbReference>
<feature type="transmembrane region" description="Helical" evidence="8">
    <location>
        <begin position="280"/>
        <end position="302"/>
    </location>
</feature>
<feature type="transmembrane region" description="Helical" evidence="8">
    <location>
        <begin position="525"/>
        <end position="547"/>
    </location>
</feature>
<feature type="transmembrane region" description="Helical" evidence="8">
    <location>
        <begin position="251"/>
        <end position="268"/>
    </location>
</feature>
<dbReference type="Pfam" id="PF00361">
    <property type="entry name" value="Proton_antipo_M"/>
    <property type="match status" value="1"/>
</dbReference>
<name>A0ABN6VNU9_9BACT</name>
<keyword evidence="11" id="KW-1185">Reference proteome</keyword>
<feature type="transmembrane region" description="Helical" evidence="8">
    <location>
        <begin position="431"/>
        <end position="454"/>
    </location>
</feature>
<dbReference type="PANTHER" id="PTHR42682">
    <property type="entry name" value="HYDROGENASE-4 COMPONENT F"/>
    <property type="match status" value="1"/>
</dbReference>
<evidence type="ECO:0000256" key="2">
    <source>
        <dbReference type="ARBA" id="ARBA00022475"/>
    </source>
</evidence>
<dbReference type="InterPro" id="IPR003918">
    <property type="entry name" value="NADH_UbQ_OxRdtase"/>
</dbReference>
<feature type="transmembrane region" description="Helical" evidence="8">
    <location>
        <begin position="389"/>
        <end position="411"/>
    </location>
</feature>
<evidence type="ECO:0000256" key="1">
    <source>
        <dbReference type="ARBA" id="ARBA00004651"/>
    </source>
</evidence>
<keyword evidence="4 8" id="KW-1133">Transmembrane helix</keyword>
<feature type="domain" description="NADH:quinone oxidoreductase/Mrp antiporter transmembrane" evidence="9">
    <location>
        <begin position="141"/>
        <end position="417"/>
    </location>
</feature>
<evidence type="ECO:0000313" key="11">
    <source>
        <dbReference type="Proteomes" id="UP001317705"/>
    </source>
</evidence>
<feature type="transmembrane region" description="Helical" evidence="8">
    <location>
        <begin position="144"/>
        <end position="162"/>
    </location>
</feature>
<evidence type="ECO:0000313" key="10">
    <source>
        <dbReference type="EMBL" id="BDV41890.1"/>
    </source>
</evidence>
<dbReference type="InterPro" id="IPR001750">
    <property type="entry name" value="ND/Mrp_TM"/>
</dbReference>
<accession>A0ABN6VNU9</accession>
<dbReference type="PRINTS" id="PR01437">
    <property type="entry name" value="NUOXDRDTASE4"/>
</dbReference>
<proteinExistence type="predicted"/>
<feature type="transmembrane region" description="Helical" evidence="8">
    <location>
        <begin position="174"/>
        <end position="194"/>
    </location>
</feature>
<evidence type="ECO:0000256" key="7">
    <source>
        <dbReference type="RuleBase" id="RU000320"/>
    </source>
</evidence>
<feature type="transmembrane region" description="Helical" evidence="8">
    <location>
        <begin position="337"/>
        <end position="357"/>
    </location>
</feature>
<evidence type="ECO:0000256" key="4">
    <source>
        <dbReference type="ARBA" id="ARBA00022989"/>
    </source>
</evidence>
<feature type="transmembrane region" description="Helical" evidence="8">
    <location>
        <begin position="122"/>
        <end position="138"/>
    </location>
</feature>
<evidence type="ECO:0000259" key="9">
    <source>
        <dbReference type="Pfam" id="PF00361"/>
    </source>
</evidence>
<feature type="transmembrane region" description="Helical" evidence="8">
    <location>
        <begin position="475"/>
        <end position="494"/>
    </location>
</feature>
<dbReference type="EMBL" id="AP027151">
    <property type="protein sequence ID" value="BDV41890.1"/>
    <property type="molecule type" value="Genomic_DNA"/>
</dbReference>
<feature type="transmembrane region" description="Helical" evidence="8">
    <location>
        <begin position="309"/>
        <end position="331"/>
    </location>
</feature>
<comment type="subcellular location">
    <subcellularLocation>
        <location evidence="1">Cell membrane</location>
        <topology evidence="1">Multi-pass membrane protein</topology>
    </subcellularLocation>
    <subcellularLocation>
        <location evidence="7">Membrane</location>
        <topology evidence="7">Multi-pass membrane protein</topology>
    </subcellularLocation>
</comment>
<protein>
    <submittedName>
        <fullName evidence="10">Hydrogenase</fullName>
    </submittedName>
</protein>
<feature type="transmembrane region" description="Helical" evidence="8">
    <location>
        <begin position="214"/>
        <end position="239"/>
    </location>
</feature>
<evidence type="ECO:0000256" key="3">
    <source>
        <dbReference type="ARBA" id="ARBA00022692"/>
    </source>
</evidence>
<dbReference type="PANTHER" id="PTHR42682:SF3">
    <property type="entry name" value="FORMATE HYDROGENLYASE SUBUNIT 3-RELATED"/>
    <property type="match status" value="1"/>
</dbReference>
<keyword evidence="3 7" id="KW-0812">Transmembrane</keyword>
<feature type="transmembrane region" description="Helical" evidence="8">
    <location>
        <begin position="646"/>
        <end position="664"/>
    </location>
</feature>
<evidence type="ECO:0000256" key="6">
    <source>
        <dbReference type="ARBA" id="ARBA00023136"/>
    </source>
</evidence>
<organism evidence="10 11">
    <name type="scientific">Geotalea uraniireducens</name>
    <dbReference type="NCBI Taxonomy" id="351604"/>
    <lineage>
        <taxon>Bacteria</taxon>
        <taxon>Pseudomonadati</taxon>
        <taxon>Thermodesulfobacteriota</taxon>
        <taxon>Desulfuromonadia</taxon>
        <taxon>Geobacterales</taxon>
        <taxon>Geobacteraceae</taxon>
        <taxon>Geotalea</taxon>
    </lineage>
</organism>
<dbReference type="InterPro" id="IPR052175">
    <property type="entry name" value="ComplexI-like_HydComp"/>
</dbReference>
<reference evidence="10 11" key="1">
    <citation type="submission" date="2022-12" db="EMBL/GenBank/DDBJ databases">
        <title>Polyphasic characterization of Geotalea uranireducens NIT-SL11 newly isolated from a complex of sewage sludge and microbially reduced graphene oxide.</title>
        <authorList>
            <person name="Xie L."/>
            <person name="Yoshida N."/>
            <person name="Meng L."/>
        </authorList>
    </citation>
    <scope>NUCLEOTIDE SEQUENCE [LARGE SCALE GENOMIC DNA]</scope>
    <source>
        <strain evidence="10 11">NIT-SL11</strain>
    </source>
</reference>
<evidence type="ECO:0000256" key="8">
    <source>
        <dbReference type="SAM" id="Phobius"/>
    </source>
</evidence>